<protein>
    <submittedName>
        <fullName evidence="1">Uncharacterized protein</fullName>
    </submittedName>
</protein>
<dbReference type="InParanoid" id="A0A0D0DJP7"/>
<reference evidence="2" key="2">
    <citation type="submission" date="2015-01" db="EMBL/GenBank/DDBJ databases">
        <title>Evolutionary Origins and Diversification of the Mycorrhizal Mutualists.</title>
        <authorList>
            <consortium name="DOE Joint Genome Institute"/>
            <consortium name="Mycorrhizal Genomics Consortium"/>
            <person name="Kohler A."/>
            <person name="Kuo A."/>
            <person name="Nagy L.G."/>
            <person name="Floudas D."/>
            <person name="Copeland A."/>
            <person name="Barry K.W."/>
            <person name="Cichocki N."/>
            <person name="Veneault-Fourrey C."/>
            <person name="LaButti K."/>
            <person name="Lindquist E.A."/>
            <person name="Lipzen A."/>
            <person name="Lundell T."/>
            <person name="Morin E."/>
            <person name="Murat C."/>
            <person name="Riley R."/>
            <person name="Ohm R."/>
            <person name="Sun H."/>
            <person name="Tunlid A."/>
            <person name="Henrissat B."/>
            <person name="Grigoriev I.V."/>
            <person name="Hibbett D.S."/>
            <person name="Martin F."/>
        </authorList>
    </citation>
    <scope>NUCLEOTIDE SEQUENCE [LARGE SCALE GENOMIC DNA]</scope>
    <source>
        <strain evidence="2">Ve08.2h10</strain>
    </source>
</reference>
<evidence type="ECO:0000313" key="1">
    <source>
        <dbReference type="EMBL" id="KIK98682.1"/>
    </source>
</evidence>
<dbReference type="Proteomes" id="UP000054538">
    <property type="component" value="Unassembled WGS sequence"/>
</dbReference>
<organism evidence="1 2">
    <name type="scientific">Paxillus rubicundulus Ve08.2h10</name>
    <dbReference type="NCBI Taxonomy" id="930991"/>
    <lineage>
        <taxon>Eukaryota</taxon>
        <taxon>Fungi</taxon>
        <taxon>Dikarya</taxon>
        <taxon>Basidiomycota</taxon>
        <taxon>Agaricomycotina</taxon>
        <taxon>Agaricomycetes</taxon>
        <taxon>Agaricomycetidae</taxon>
        <taxon>Boletales</taxon>
        <taxon>Paxilineae</taxon>
        <taxon>Paxillaceae</taxon>
        <taxon>Paxillus</taxon>
    </lineage>
</organism>
<proteinExistence type="predicted"/>
<name>A0A0D0DJP7_9AGAM</name>
<gene>
    <name evidence="1" type="ORF">PAXRUDRAFT_653576</name>
</gene>
<dbReference type="HOGENOM" id="CLU_2413953_0_0_1"/>
<sequence>MGLKTATCSESVFDGLLPEHRMHFVGPSVDLIQYYGGATCLKPLVTHSPILGLPMNQKLPPVPDQYVLDCRKVDPSFCFRLPNSLAPLIQPL</sequence>
<dbReference type="AlphaFoldDB" id="A0A0D0DJP7"/>
<keyword evidence="2" id="KW-1185">Reference proteome</keyword>
<evidence type="ECO:0000313" key="2">
    <source>
        <dbReference type="Proteomes" id="UP000054538"/>
    </source>
</evidence>
<reference evidence="1 2" key="1">
    <citation type="submission" date="2014-04" db="EMBL/GenBank/DDBJ databases">
        <authorList>
            <consortium name="DOE Joint Genome Institute"/>
            <person name="Kuo A."/>
            <person name="Kohler A."/>
            <person name="Jargeat P."/>
            <person name="Nagy L.G."/>
            <person name="Floudas D."/>
            <person name="Copeland A."/>
            <person name="Barry K.W."/>
            <person name="Cichocki N."/>
            <person name="Veneault-Fourrey C."/>
            <person name="LaButti K."/>
            <person name="Lindquist E.A."/>
            <person name="Lipzen A."/>
            <person name="Lundell T."/>
            <person name="Morin E."/>
            <person name="Murat C."/>
            <person name="Sun H."/>
            <person name="Tunlid A."/>
            <person name="Henrissat B."/>
            <person name="Grigoriev I.V."/>
            <person name="Hibbett D.S."/>
            <person name="Martin F."/>
            <person name="Nordberg H.P."/>
            <person name="Cantor M.N."/>
            <person name="Hua S.X."/>
        </authorList>
    </citation>
    <scope>NUCLEOTIDE SEQUENCE [LARGE SCALE GENOMIC DNA]</scope>
    <source>
        <strain evidence="1 2">Ve08.2h10</strain>
    </source>
</reference>
<accession>A0A0D0DJP7</accession>
<dbReference type="EMBL" id="KN824884">
    <property type="protein sequence ID" value="KIK98682.1"/>
    <property type="molecule type" value="Genomic_DNA"/>
</dbReference>